<name>A0A8J2J5H6_9HEXA</name>
<evidence type="ECO:0000313" key="3">
    <source>
        <dbReference type="Proteomes" id="UP000708208"/>
    </source>
</evidence>
<gene>
    <name evidence="2" type="ORF">AFUS01_LOCUS3436</name>
</gene>
<keyword evidence="1" id="KW-1133">Transmembrane helix</keyword>
<keyword evidence="3" id="KW-1185">Reference proteome</keyword>
<organism evidence="2 3">
    <name type="scientific">Allacma fusca</name>
    <dbReference type="NCBI Taxonomy" id="39272"/>
    <lineage>
        <taxon>Eukaryota</taxon>
        <taxon>Metazoa</taxon>
        <taxon>Ecdysozoa</taxon>
        <taxon>Arthropoda</taxon>
        <taxon>Hexapoda</taxon>
        <taxon>Collembola</taxon>
        <taxon>Symphypleona</taxon>
        <taxon>Sminthuridae</taxon>
        <taxon>Allacma</taxon>
    </lineage>
</organism>
<comment type="caution">
    <text evidence="2">The sequence shown here is derived from an EMBL/GenBank/DDBJ whole genome shotgun (WGS) entry which is preliminary data.</text>
</comment>
<dbReference type="Proteomes" id="UP000708208">
    <property type="component" value="Unassembled WGS sequence"/>
</dbReference>
<accession>A0A8J2J5H6</accession>
<reference evidence="2" key="1">
    <citation type="submission" date="2021-06" db="EMBL/GenBank/DDBJ databases">
        <authorList>
            <person name="Hodson N. C."/>
            <person name="Mongue J. A."/>
            <person name="Jaron S. K."/>
        </authorList>
    </citation>
    <scope>NUCLEOTIDE SEQUENCE</scope>
</reference>
<keyword evidence="1" id="KW-0472">Membrane</keyword>
<proteinExistence type="predicted"/>
<dbReference type="EMBL" id="CAJVCH010020731">
    <property type="protein sequence ID" value="CAG7689943.1"/>
    <property type="molecule type" value="Genomic_DNA"/>
</dbReference>
<sequence length="132" mass="14446">MSLSNINYQGVFGHTVVPPTIVPVLTETNWTIVALFIAVIAVSIAFLCFLGLMVYQKLCTRRRDRMAFGNPNWDNAYGTLTSAPTVLSSWGHHVLVAGFPIEASATSAWCPQLDRTVGAEGRVLWVVLLLDP</sequence>
<keyword evidence="1" id="KW-0812">Transmembrane</keyword>
<evidence type="ECO:0000313" key="2">
    <source>
        <dbReference type="EMBL" id="CAG7689943.1"/>
    </source>
</evidence>
<protein>
    <submittedName>
        <fullName evidence="2">Uncharacterized protein</fullName>
    </submittedName>
</protein>
<evidence type="ECO:0000256" key="1">
    <source>
        <dbReference type="SAM" id="Phobius"/>
    </source>
</evidence>
<feature type="transmembrane region" description="Helical" evidence="1">
    <location>
        <begin position="32"/>
        <end position="55"/>
    </location>
</feature>
<dbReference type="AlphaFoldDB" id="A0A8J2J5H6"/>